<keyword evidence="2" id="KW-1185">Reference proteome</keyword>
<name>A0A5K7X9G8_9BACT</name>
<dbReference type="AlphaFoldDB" id="A0A5K7X9G8"/>
<accession>A0A5K7X9G8</accession>
<gene>
    <name evidence="1" type="ORF">PLANPX_0685</name>
</gene>
<protein>
    <submittedName>
        <fullName evidence="1">Uncharacterized protein</fullName>
    </submittedName>
</protein>
<evidence type="ECO:0000313" key="1">
    <source>
        <dbReference type="EMBL" id="BBO31073.1"/>
    </source>
</evidence>
<dbReference type="Proteomes" id="UP000326837">
    <property type="component" value="Chromosome"/>
</dbReference>
<sequence>MTPTGVEHIYLKAAVEGAELVRDPLTPTGVEHNGNYPQYMGI</sequence>
<evidence type="ECO:0000313" key="2">
    <source>
        <dbReference type="Proteomes" id="UP000326837"/>
    </source>
</evidence>
<dbReference type="KEGG" id="lpav:PLANPX_0685"/>
<reference evidence="2" key="1">
    <citation type="submission" date="2019-10" db="EMBL/GenBank/DDBJ databases">
        <title>Lacipirellula parvula gen. nov., sp. nov., representing a lineage of planctomycetes widespread in freshwater anoxic habitats, and description of the family Lacipirellulaceae.</title>
        <authorList>
            <person name="Dedysh S.N."/>
            <person name="Kulichevskaya I.S."/>
            <person name="Beletsky A.V."/>
            <person name="Rakitin A.L."/>
            <person name="Mardanov A.V."/>
            <person name="Ivanova A.A."/>
            <person name="Saltykova V.X."/>
            <person name="Rijpstra W.I.C."/>
            <person name="Sinninghe Damste J.S."/>
            <person name="Ravin N.V."/>
        </authorList>
    </citation>
    <scope>NUCLEOTIDE SEQUENCE [LARGE SCALE GENOMIC DNA]</scope>
    <source>
        <strain evidence="2">PX69</strain>
    </source>
</reference>
<organism evidence="1 2">
    <name type="scientific">Lacipirellula parvula</name>
    <dbReference type="NCBI Taxonomy" id="2650471"/>
    <lineage>
        <taxon>Bacteria</taxon>
        <taxon>Pseudomonadati</taxon>
        <taxon>Planctomycetota</taxon>
        <taxon>Planctomycetia</taxon>
        <taxon>Pirellulales</taxon>
        <taxon>Lacipirellulaceae</taxon>
        <taxon>Lacipirellula</taxon>
    </lineage>
</organism>
<dbReference type="EMBL" id="AP021861">
    <property type="protein sequence ID" value="BBO31073.1"/>
    <property type="molecule type" value="Genomic_DNA"/>
</dbReference>
<proteinExistence type="predicted"/>